<keyword evidence="3" id="KW-1185">Reference proteome</keyword>
<keyword evidence="1" id="KW-0472">Membrane</keyword>
<evidence type="ECO:0000313" key="3">
    <source>
        <dbReference type="Proteomes" id="UP000030647"/>
    </source>
</evidence>
<feature type="transmembrane region" description="Helical" evidence="1">
    <location>
        <begin position="77"/>
        <end position="97"/>
    </location>
</feature>
<reference evidence="3" key="1">
    <citation type="journal article" date="2013" name="Genome Announc.">
        <title>Whole-Genome Sequencing of Lactobacillus shenzhenensis Strain LY-73T.</title>
        <authorList>
            <person name="Lin Z."/>
            <person name="Liu Z."/>
            <person name="Yang R."/>
            <person name="Zou Y."/>
            <person name="Wan D."/>
            <person name="Chen J."/>
            <person name="Guo M."/>
            <person name="Zhao J."/>
            <person name="Fang C."/>
            <person name="Yang R."/>
            <person name="Liu F."/>
        </authorList>
    </citation>
    <scope>NUCLEOTIDE SEQUENCE [LARGE SCALE GENOMIC DNA]</scope>
    <source>
        <strain evidence="3">LY-73</strain>
    </source>
</reference>
<dbReference type="HOGENOM" id="CLU_2330248_0_0_9"/>
<dbReference type="EMBL" id="KI271599">
    <property type="protein sequence ID" value="ERL64353.1"/>
    <property type="molecule type" value="Genomic_DNA"/>
</dbReference>
<dbReference type="eggNOG" id="ENOG5030BFN">
    <property type="taxonomic scope" value="Bacteria"/>
</dbReference>
<name>U4TR44_9LACO</name>
<accession>U4TR44</accession>
<sequence length="98" mass="10808">MVKKMAKWTIDADTNHGVWYWLRYWVVLGAVLALLAWWGSWLWGSTWSIITALLVWAGTTAVLAAATLLFSPFVITLSLILGTVAIIVLAVGSLIHIL</sequence>
<keyword evidence="1" id="KW-0812">Transmembrane</keyword>
<proteinExistence type="predicted"/>
<organism evidence="2 3">
    <name type="scientific">Schleiferilactobacillus shenzhenensis LY-73</name>
    <dbReference type="NCBI Taxonomy" id="1231336"/>
    <lineage>
        <taxon>Bacteria</taxon>
        <taxon>Bacillati</taxon>
        <taxon>Bacillota</taxon>
        <taxon>Bacilli</taxon>
        <taxon>Lactobacillales</taxon>
        <taxon>Lactobacillaceae</taxon>
        <taxon>Schleiferilactobacillus</taxon>
    </lineage>
</organism>
<gene>
    <name evidence="2" type="ORF">L248_1014</name>
</gene>
<dbReference type="STRING" id="1231336.L248_1014"/>
<feature type="transmembrane region" description="Helical" evidence="1">
    <location>
        <begin position="21"/>
        <end position="41"/>
    </location>
</feature>
<dbReference type="Proteomes" id="UP000030647">
    <property type="component" value="Unassembled WGS sequence"/>
</dbReference>
<feature type="transmembrane region" description="Helical" evidence="1">
    <location>
        <begin position="47"/>
        <end position="70"/>
    </location>
</feature>
<dbReference type="AlphaFoldDB" id="U4TR44"/>
<evidence type="ECO:0000313" key="2">
    <source>
        <dbReference type="EMBL" id="ERL64353.1"/>
    </source>
</evidence>
<evidence type="ECO:0000256" key="1">
    <source>
        <dbReference type="SAM" id="Phobius"/>
    </source>
</evidence>
<protein>
    <submittedName>
        <fullName evidence="2">Uncharacterized protein</fullName>
    </submittedName>
</protein>
<keyword evidence="1" id="KW-1133">Transmembrane helix</keyword>